<organism evidence="2 3">
    <name type="scientific">Thiothrix nivea (strain ATCC 35100 / DSM 5205 / JP2)</name>
    <dbReference type="NCBI Taxonomy" id="870187"/>
    <lineage>
        <taxon>Bacteria</taxon>
        <taxon>Pseudomonadati</taxon>
        <taxon>Pseudomonadota</taxon>
        <taxon>Gammaproteobacteria</taxon>
        <taxon>Thiotrichales</taxon>
        <taxon>Thiotrichaceae</taxon>
        <taxon>Thiothrix</taxon>
    </lineage>
</organism>
<evidence type="ECO:0000313" key="3">
    <source>
        <dbReference type="Proteomes" id="UP000005317"/>
    </source>
</evidence>
<keyword evidence="1" id="KW-0472">Membrane</keyword>
<reference evidence="3" key="1">
    <citation type="journal article" date="2011" name="Stand. Genomic Sci.">
        <title>Genome sequence of the filamentous, gliding Thiothrix nivea neotype strain (JP2(T)).</title>
        <authorList>
            <person name="Lapidus A."/>
            <person name="Nolan M."/>
            <person name="Lucas S."/>
            <person name="Glavina Del Rio T."/>
            <person name="Tice H."/>
            <person name="Cheng J.F."/>
            <person name="Tapia R."/>
            <person name="Han C."/>
            <person name="Goodwin L."/>
            <person name="Pitluck S."/>
            <person name="Liolios K."/>
            <person name="Pagani I."/>
            <person name="Ivanova N."/>
            <person name="Huntemann M."/>
            <person name="Mavromatis K."/>
            <person name="Mikhailova N."/>
            <person name="Pati A."/>
            <person name="Chen A."/>
            <person name="Palaniappan K."/>
            <person name="Land M."/>
            <person name="Brambilla E.M."/>
            <person name="Rohde M."/>
            <person name="Abt B."/>
            <person name="Verbarg S."/>
            <person name="Goker M."/>
            <person name="Bristow J."/>
            <person name="Eisen J.A."/>
            <person name="Markowitz V."/>
            <person name="Hugenholtz P."/>
            <person name="Kyrpides N.C."/>
            <person name="Klenk H.P."/>
            <person name="Woyke T."/>
        </authorList>
    </citation>
    <scope>NUCLEOTIDE SEQUENCE [LARGE SCALE GENOMIC DNA]</scope>
    <source>
        <strain evidence="3">ATCC 35100 / DSM 5205 / JP2</strain>
    </source>
</reference>
<dbReference type="AlphaFoldDB" id="A0A656HDK0"/>
<feature type="transmembrane region" description="Helical" evidence="1">
    <location>
        <begin position="12"/>
        <end position="33"/>
    </location>
</feature>
<keyword evidence="3" id="KW-1185">Reference proteome</keyword>
<dbReference type="EMBL" id="JH651384">
    <property type="protein sequence ID" value="EIJ33115.1"/>
    <property type="molecule type" value="Genomic_DNA"/>
</dbReference>
<protein>
    <submittedName>
        <fullName evidence="2">Uncharacterized protein</fullName>
    </submittedName>
</protein>
<accession>A0A656HDK0</accession>
<keyword evidence="1" id="KW-1133">Transmembrane helix</keyword>
<name>A0A656HDK0_THINJ</name>
<keyword evidence="1" id="KW-0812">Transmembrane</keyword>
<gene>
    <name evidence="2" type="ORF">Thini_0472</name>
</gene>
<evidence type="ECO:0000256" key="1">
    <source>
        <dbReference type="SAM" id="Phobius"/>
    </source>
</evidence>
<sequence length="43" mass="4762">MGNVREGLMVGIQRVAAGVCCCFVELAVFFTGLKTSKRRLRDE</sequence>
<dbReference type="Proteomes" id="UP000005317">
    <property type="component" value="Unassembled WGS sequence"/>
</dbReference>
<proteinExistence type="predicted"/>
<evidence type="ECO:0000313" key="2">
    <source>
        <dbReference type="EMBL" id="EIJ33115.1"/>
    </source>
</evidence>